<comment type="subcellular location">
    <subcellularLocation>
        <location evidence="2">Cytoplasmic vesicle</location>
        <location evidence="2">Clathrin-coated vesicle</location>
    </subcellularLocation>
</comment>
<keyword evidence="9 17" id="KW-0547">Nucleotide-binding</keyword>
<gene>
    <name evidence="20" type="ORF">GSTENG00019232001</name>
</gene>
<evidence type="ECO:0000259" key="19">
    <source>
        <dbReference type="PROSITE" id="PS50011"/>
    </source>
</evidence>
<evidence type="ECO:0000256" key="8">
    <source>
        <dbReference type="ARBA" id="ARBA00022723"/>
    </source>
</evidence>
<dbReference type="Pfam" id="PF22931">
    <property type="entry name" value="SAM_TNK"/>
    <property type="match status" value="1"/>
</dbReference>
<dbReference type="KEGG" id="tng:GSTEN00019232G001"/>
<evidence type="ECO:0000256" key="17">
    <source>
        <dbReference type="PROSITE-ProRule" id="PRU10141"/>
    </source>
</evidence>
<dbReference type="InterPro" id="IPR049587">
    <property type="entry name" value="TNK-like_SAM"/>
</dbReference>
<evidence type="ECO:0000256" key="1">
    <source>
        <dbReference type="ARBA" id="ARBA00001946"/>
    </source>
</evidence>
<keyword evidence="8" id="KW-0479">Metal-binding</keyword>
<keyword evidence="14" id="KW-0968">Cytoplasmic vesicle</keyword>
<comment type="catalytic activity">
    <reaction evidence="15">
        <text>L-threonyl-[protein] + ATP = O-phospho-L-threonyl-[protein] + ADP + H(+)</text>
        <dbReference type="Rhea" id="RHEA:46608"/>
        <dbReference type="Rhea" id="RHEA-COMP:11060"/>
        <dbReference type="Rhea" id="RHEA-COMP:11605"/>
        <dbReference type="ChEBI" id="CHEBI:15378"/>
        <dbReference type="ChEBI" id="CHEBI:30013"/>
        <dbReference type="ChEBI" id="CHEBI:30616"/>
        <dbReference type="ChEBI" id="CHEBI:61977"/>
        <dbReference type="ChEBI" id="CHEBI:456216"/>
        <dbReference type="EC" id="2.7.11.1"/>
    </reaction>
</comment>
<dbReference type="InterPro" id="IPR000719">
    <property type="entry name" value="Prot_kinase_dom"/>
</dbReference>
<evidence type="ECO:0000256" key="10">
    <source>
        <dbReference type="ARBA" id="ARBA00022777"/>
    </source>
</evidence>
<evidence type="ECO:0000256" key="2">
    <source>
        <dbReference type="ARBA" id="ARBA00004132"/>
    </source>
</evidence>
<evidence type="ECO:0000256" key="18">
    <source>
        <dbReference type="SAM" id="MobiDB-lite"/>
    </source>
</evidence>
<evidence type="ECO:0000256" key="5">
    <source>
        <dbReference type="ARBA" id="ARBA00022527"/>
    </source>
</evidence>
<evidence type="ECO:0000256" key="14">
    <source>
        <dbReference type="ARBA" id="ARBA00023329"/>
    </source>
</evidence>
<dbReference type="InterPro" id="IPR050198">
    <property type="entry name" value="Non-receptor_tyrosine_kinases"/>
</dbReference>
<dbReference type="InterPro" id="IPR001245">
    <property type="entry name" value="Ser-Thr/Tyr_kinase_cat_dom"/>
</dbReference>
<dbReference type="GO" id="GO:0005524">
    <property type="term" value="F:ATP binding"/>
    <property type="evidence" value="ECO:0007669"/>
    <property type="project" value="UniProtKB-UniRule"/>
</dbReference>
<dbReference type="PROSITE" id="PS00107">
    <property type="entry name" value="PROTEIN_KINASE_ATP"/>
    <property type="match status" value="1"/>
</dbReference>
<dbReference type="Gene3D" id="3.30.200.20">
    <property type="entry name" value="Phosphorylase Kinase, domain 1"/>
    <property type="match status" value="1"/>
</dbReference>
<dbReference type="InterPro" id="IPR008266">
    <property type="entry name" value="Tyr_kinase_AS"/>
</dbReference>
<dbReference type="GO" id="GO:0004674">
    <property type="term" value="F:protein serine/threonine kinase activity"/>
    <property type="evidence" value="ECO:0007669"/>
    <property type="project" value="UniProtKB-KW"/>
</dbReference>
<dbReference type="CDD" id="cd09539">
    <property type="entry name" value="SAM_TNK-like"/>
    <property type="match status" value="1"/>
</dbReference>
<dbReference type="InterPro" id="IPR011009">
    <property type="entry name" value="Kinase-like_dom_sf"/>
</dbReference>
<name>Q4SF69_TETNG</name>
<dbReference type="Gene3D" id="1.10.510.10">
    <property type="entry name" value="Transferase(Phosphotransferase) domain 1"/>
    <property type="match status" value="1"/>
</dbReference>
<reference evidence="20" key="2">
    <citation type="submission" date="2004-02" db="EMBL/GenBank/DDBJ databases">
        <authorList>
            <consortium name="Genoscope"/>
            <consortium name="Whitehead Institute Centre for Genome Research"/>
        </authorList>
    </citation>
    <scope>NUCLEOTIDE SEQUENCE</scope>
</reference>
<dbReference type="InterPro" id="IPR017441">
    <property type="entry name" value="Protein_kinase_ATP_BS"/>
</dbReference>
<evidence type="ECO:0000256" key="12">
    <source>
        <dbReference type="ARBA" id="ARBA00022842"/>
    </source>
</evidence>
<protein>
    <submittedName>
        <fullName evidence="20">(spotted green pufferfish) hypothetical protein</fullName>
    </submittedName>
</protein>
<evidence type="ECO:0000256" key="15">
    <source>
        <dbReference type="ARBA" id="ARBA00047899"/>
    </source>
</evidence>
<dbReference type="GO" id="GO:0046872">
    <property type="term" value="F:metal ion binding"/>
    <property type="evidence" value="ECO:0007669"/>
    <property type="project" value="UniProtKB-KW"/>
</dbReference>
<dbReference type="FunFam" id="3.30.200.20:FF:000107">
    <property type="entry name" value="Putative activated CDC42 kinase 1"/>
    <property type="match status" value="1"/>
</dbReference>
<dbReference type="AlphaFoldDB" id="Q4SF69"/>
<dbReference type="PROSITE" id="PS50011">
    <property type="entry name" value="PROTEIN_KINASE_DOM"/>
    <property type="match status" value="1"/>
</dbReference>
<evidence type="ECO:0000313" key="20">
    <source>
        <dbReference type="EMBL" id="CAG00713.1"/>
    </source>
</evidence>
<feature type="binding site" evidence="17">
    <location>
        <position position="189"/>
    </location>
    <ligand>
        <name>ATP</name>
        <dbReference type="ChEBI" id="CHEBI:30616"/>
    </ligand>
</feature>
<dbReference type="SUPFAM" id="SSF56112">
    <property type="entry name" value="Protein kinase-like (PK-like)"/>
    <property type="match status" value="1"/>
</dbReference>
<keyword evidence="4" id="KW-0963">Cytoplasm</keyword>
<evidence type="ECO:0000256" key="11">
    <source>
        <dbReference type="ARBA" id="ARBA00022840"/>
    </source>
</evidence>
<dbReference type="GO" id="GO:0004713">
    <property type="term" value="F:protein tyrosine kinase activity"/>
    <property type="evidence" value="ECO:0007669"/>
    <property type="project" value="UniProtKB-KW"/>
</dbReference>
<dbReference type="OrthoDB" id="635774at2759"/>
<feature type="domain" description="Protein kinase" evidence="19">
    <location>
        <begin position="157"/>
        <end position="438"/>
    </location>
</feature>
<keyword evidence="13" id="KW-0829">Tyrosine-protein kinase</keyword>
<sequence length="559" mass="63929">MVMDQDTQWLYQLLAEVQLEKFYLRVRDGLNITRQEHFAYVKESDLEQIGISKPGKPGVRGMPPLIVHIRPEFPNPVHSLFPAQRRLWEALKRHKVKSRSWIPKVRILDLHPSRCHMTEISAKTSLCRCWAVEAETRRSSRAGEARPRARRARDSELLLGEKLGSGSFGVVRKGEWHAPAGRVLTVAVKSLRSSVSRQTDMLTDFLQEVTTMQSLDHPNIIRLYGVVLTQPLKMVKPSLLALSLLPGMFRSASALQVTELAPLGSLYDTLHARQYEYPLVRLWLFTTQIVSGMEYLETRRLIHRDLAARNILLASREMVKIGDFGLMRGLSQEVDHYVMSAHRRIPFAWCAPESLRVGSFSHSSDVWMFGVTMWEMFTYCEEPWFGLSGRQILWRVEREGERLEKPPDCPQELYAVMRKCWMCNPHDRPNFTQLGTLVAEAKPKEVQTTRDFSEPRKLALAANDLVTLVEHSLEMSEWRGQNQRTLALRVRRRSHSSPQRLLHLHPAERQPAAHRTRGRPPAAQLGDAGQPGRVSPSSSLSKPAKPTCRCVLPPVYSQQ</sequence>
<dbReference type="InterPro" id="IPR055175">
    <property type="entry name" value="ACK/TNK-like_SAM"/>
</dbReference>
<evidence type="ECO:0000256" key="13">
    <source>
        <dbReference type="ARBA" id="ARBA00023137"/>
    </source>
</evidence>
<dbReference type="FunFam" id="1.10.510.10:FF:000080">
    <property type="entry name" value="Putative activated CDC42 kinase 1"/>
    <property type="match status" value="1"/>
</dbReference>
<evidence type="ECO:0000256" key="4">
    <source>
        <dbReference type="ARBA" id="ARBA00022490"/>
    </source>
</evidence>
<dbReference type="EMBL" id="CAAE01014608">
    <property type="protein sequence ID" value="CAG00713.1"/>
    <property type="molecule type" value="Genomic_DNA"/>
</dbReference>
<evidence type="ECO:0000256" key="7">
    <source>
        <dbReference type="ARBA" id="ARBA00022707"/>
    </source>
</evidence>
<dbReference type="PANTHER" id="PTHR24418">
    <property type="entry name" value="TYROSINE-PROTEIN KINASE"/>
    <property type="match status" value="1"/>
</dbReference>
<keyword evidence="12" id="KW-0460">Magnesium</keyword>
<proteinExistence type="inferred from homology"/>
<feature type="compositionally biased region" description="Low complexity" evidence="18">
    <location>
        <begin position="535"/>
        <end position="546"/>
    </location>
</feature>
<comment type="similarity">
    <text evidence="16">Belongs to the protein kinase superfamily. Tyr protein kinase family.</text>
</comment>
<dbReference type="SMART" id="SM00219">
    <property type="entry name" value="TyrKc"/>
    <property type="match status" value="1"/>
</dbReference>
<keyword evidence="7" id="KW-0519">Myristate</keyword>
<evidence type="ECO:0000256" key="16">
    <source>
        <dbReference type="ARBA" id="ARBA00060742"/>
    </source>
</evidence>
<reference evidence="20" key="1">
    <citation type="journal article" date="2004" name="Nature">
        <title>Genome duplication in the teleost fish Tetraodon nigroviridis reveals the early vertebrate proto-karyotype.</title>
        <authorList>
            <person name="Jaillon O."/>
            <person name="Aury J.-M."/>
            <person name="Brunet F."/>
            <person name="Petit J.-L."/>
            <person name="Stange-Thomann N."/>
            <person name="Mauceli E."/>
            <person name="Bouneau L."/>
            <person name="Fischer C."/>
            <person name="Ozouf-Costaz C."/>
            <person name="Bernot A."/>
            <person name="Nicaud S."/>
            <person name="Jaffe D."/>
            <person name="Fisher S."/>
            <person name="Lutfalla G."/>
            <person name="Dossat C."/>
            <person name="Segurens B."/>
            <person name="Dasilva C."/>
            <person name="Salanoubat M."/>
            <person name="Levy M."/>
            <person name="Boudet N."/>
            <person name="Castellano S."/>
            <person name="Anthouard V."/>
            <person name="Jubin C."/>
            <person name="Castelli V."/>
            <person name="Katinka M."/>
            <person name="Vacherie B."/>
            <person name="Biemont C."/>
            <person name="Skalli Z."/>
            <person name="Cattolico L."/>
            <person name="Poulain J."/>
            <person name="De Berardinis V."/>
            <person name="Cruaud C."/>
            <person name="Duprat S."/>
            <person name="Brottier P."/>
            <person name="Coutanceau J.-P."/>
            <person name="Gouzy J."/>
            <person name="Parra G."/>
            <person name="Lardier G."/>
            <person name="Chapple C."/>
            <person name="McKernan K.J."/>
            <person name="McEwan P."/>
            <person name="Bosak S."/>
            <person name="Kellis M."/>
            <person name="Volff J.-N."/>
            <person name="Guigo R."/>
            <person name="Zody M.C."/>
            <person name="Mesirov J."/>
            <person name="Lindblad-Toh K."/>
            <person name="Birren B."/>
            <person name="Nusbaum C."/>
            <person name="Kahn D."/>
            <person name="Robinson-Rechavi M."/>
            <person name="Laudet V."/>
            <person name="Schachter V."/>
            <person name="Quetier F."/>
            <person name="Saurin W."/>
            <person name="Scarpelli C."/>
            <person name="Wincker P."/>
            <person name="Lander E.S."/>
            <person name="Weissenbach J."/>
            <person name="Roest Crollius H."/>
        </authorList>
    </citation>
    <scope>NUCLEOTIDE SEQUENCE [LARGE SCALE GENOMIC DNA]</scope>
</reference>
<keyword evidence="11 17" id="KW-0067">ATP-binding</keyword>
<dbReference type="GO" id="GO:0030136">
    <property type="term" value="C:clathrin-coated vesicle"/>
    <property type="evidence" value="ECO:0007669"/>
    <property type="project" value="UniProtKB-SubCell"/>
</dbReference>
<organism evidence="20">
    <name type="scientific">Tetraodon nigroviridis</name>
    <name type="common">Spotted green pufferfish</name>
    <name type="synonym">Chelonodon nigroviridis</name>
    <dbReference type="NCBI Taxonomy" id="99883"/>
    <lineage>
        <taxon>Eukaryota</taxon>
        <taxon>Metazoa</taxon>
        <taxon>Chordata</taxon>
        <taxon>Craniata</taxon>
        <taxon>Vertebrata</taxon>
        <taxon>Euteleostomi</taxon>
        <taxon>Actinopterygii</taxon>
        <taxon>Neopterygii</taxon>
        <taxon>Teleostei</taxon>
        <taxon>Neoteleostei</taxon>
        <taxon>Acanthomorphata</taxon>
        <taxon>Eupercaria</taxon>
        <taxon>Tetraodontiformes</taxon>
        <taxon>Tetradontoidea</taxon>
        <taxon>Tetraodontidae</taxon>
        <taxon>Tetraodon</taxon>
    </lineage>
</organism>
<keyword evidence="10" id="KW-0418">Kinase</keyword>
<dbReference type="Pfam" id="PF07714">
    <property type="entry name" value="PK_Tyr_Ser-Thr"/>
    <property type="match status" value="1"/>
</dbReference>
<comment type="cofactor">
    <cofactor evidence="1">
        <name>Mg(2+)</name>
        <dbReference type="ChEBI" id="CHEBI:18420"/>
    </cofactor>
</comment>
<dbReference type="InterPro" id="IPR020635">
    <property type="entry name" value="Tyr_kinase_cat_dom"/>
</dbReference>
<keyword evidence="5" id="KW-0723">Serine/threonine-protein kinase</keyword>
<evidence type="ECO:0000256" key="9">
    <source>
        <dbReference type="ARBA" id="ARBA00022741"/>
    </source>
</evidence>
<comment type="caution">
    <text evidence="20">The sequence shown here is derived from an EMBL/GenBank/DDBJ whole genome shotgun (WGS) entry which is preliminary data.</text>
</comment>
<dbReference type="PRINTS" id="PR00109">
    <property type="entry name" value="TYRKINASE"/>
</dbReference>
<keyword evidence="7" id="KW-0449">Lipoprotein</keyword>
<keyword evidence="6" id="KW-0808">Transferase</keyword>
<keyword evidence="3" id="KW-0728">SH3 domain</keyword>
<evidence type="ECO:0000256" key="6">
    <source>
        <dbReference type="ARBA" id="ARBA00022679"/>
    </source>
</evidence>
<feature type="region of interest" description="Disordered" evidence="18">
    <location>
        <begin position="490"/>
        <end position="559"/>
    </location>
</feature>
<dbReference type="PROSITE" id="PS00109">
    <property type="entry name" value="PROTEIN_KINASE_TYR"/>
    <property type="match status" value="1"/>
</dbReference>
<evidence type="ECO:0000256" key="3">
    <source>
        <dbReference type="ARBA" id="ARBA00022443"/>
    </source>
</evidence>
<accession>Q4SF69</accession>